<dbReference type="InterPro" id="IPR036908">
    <property type="entry name" value="RlpA-like_sf"/>
</dbReference>
<evidence type="ECO:0000256" key="3">
    <source>
        <dbReference type="ARBA" id="ARBA00023239"/>
    </source>
</evidence>
<dbReference type="GO" id="GO:0009253">
    <property type="term" value="P:peptidoglycan catabolic process"/>
    <property type="evidence" value="ECO:0007669"/>
    <property type="project" value="TreeGrafter"/>
</dbReference>
<comment type="caution">
    <text evidence="7">The sequence shown here is derived from an EMBL/GenBank/DDBJ whole genome shotgun (WGS) entry which is preliminary data.</text>
</comment>
<dbReference type="GO" id="GO:0009254">
    <property type="term" value="P:peptidoglycan turnover"/>
    <property type="evidence" value="ECO:0007669"/>
    <property type="project" value="InterPro"/>
</dbReference>
<reference evidence="7" key="2">
    <citation type="submission" date="2020-09" db="EMBL/GenBank/DDBJ databases">
        <authorList>
            <person name="Sun Q."/>
            <person name="Sedlacek I."/>
        </authorList>
    </citation>
    <scope>NUCLEOTIDE SEQUENCE</scope>
    <source>
        <strain evidence="7">CCM 7897</strain>
    </source>
</reference>
<dbReference type="Gene3D" id="2.40.240.50">
    <property type="entry name" value="Barwin-like endoglucanases"/>
    <property type="match status" value="1"/>
</dbReference>
<dbReference type="Pfam" id="PF03562">
    <property type="entry name" value="MltA"/>
    <property type="match status" value="1"/>
</dbReference>
<dbReference type="CDD" id="cd14485">
    <property type="entry name" value="mltA_like_LT_A"/>
    <property type="match status" value="1"/>
</dbReference>
<feature type="domain" description="Lytic transglycosylase MltA" evidence="6">
    <location>
        <begin position="184"/>
        <end position="337"/>
    </location>
</feature>
<dbReference type="PANTHER" id="PTHR30124:SF0">
    <property type="entry name" value="MEMBRANE-BOUND LYTIC MUREIN TRANSGLYCOSYLASE A"/>
    <property type="match status" value="1"/>
</dbReference>
<dbReference type="InterPro" id="IPR010611">
    <property type="entry name" value="3D_dom"/>
</dbReference>
<dbReference type="GO" id="GO:0004553">
    <property type="term" value="F:hydrolase activity, hydrolyzing O-glycosyl compounds"/>
    <property type="evidence" value="ECO:0007669"/>
    <property type="project" value="InterPro"/>
</dbReference>
<dbReference type="Gene3D" id="2.40.40.10">
    <property type="entry name" value="RlpA-like domain"/>
    <property type="match status" value="1"/>
</dbReference>
<dbReference type="GO" id="GO:0019867">
    <property type="term" value="C:outer membrane"/>
    <property type="evidence" value="ECO:0007669"/>
    <property type="project" value="InterPro"/>
</dbReference>
<dbReference type="PIRSF" id="PIRSF019422">
    <property type="entry name" value="MltA"/>
    <property type="match status" value="1"/>
</dbReference>
<dbReference type="SUPFAM" id="SSF50685">
    <property type="entry name" value="Barwin-like endoglucanases"/>
    <property type="match status" value="1"/>
</dbReference>
<evidence type="ECO:0000256" key="5">
    <source>
        <dbReference type="ARBA" id="ARBA00030918"/>
    </source>
</evidence>
<organism evidence="7 8">
    <name type="scientific">Azorhizobium oxalatiphilum</name>
    <dbReference type="NCBI Taxonomy" id="980631"/>
    <lineage>
        <taxon>Bacteria</taxon>
        <taxon>Pseudomonadati</taxon>
        <taxon>Pseudomonadota</taxon>
        <taxon>Alphaproteobacteria</taxon>
        <taxon>Hyphomicrobiales</taxon>
        <taxon>Xanthobacteraceae</taxon>
        <taxon>Azorhizobium</taxon>
    </lineage>
</organism>
<dbReference type="GO" id="GO:0071555">
    <property type="term" value="P:cell wall organization"/>
    <property type="evidence" value="ECO:0007669"/>
    <property type="project" value="UniProtKB-KW"/>
</dbReference>
<dbReference type="Proteomes" id="UP000606044">
    <property type="component" value="Unassembled WGS sequence"/>
</dbReference>
<evidence type="ECO:0000256" key="4">
    <source>
        <dbReference type="ARBA" id="ARBA00023316"/>
    </source>
</evidence>
<keyword evidence="3" id="KW-0456">Lyase</keyword>
<sequence>MGGADITGRSQVRRAASAAAALGLLLAGFAGSGAGHAAPALATVPALHAQPAPASPARFLSARLVPTRLVTAHLVPEPAVPGAVTVPVEFGDLPGWDKDDAAAAFRTFLISCRALRTPPAEIGPASNTRLLPGLHQACMAARALGTDTPSALIARLFFEANFRPFAIRPQDSAQGFLTGYYEPEVDGSRTEDAAHQVPVYARPPDLIPGNPGPQSNKGPAFRKQDGQLVPYWDRAAIEDGALSGKGLEVVWLKDPIDLFFMQIQGSARVKLNDGGVLRLNYDGHNGQPYVPVGRLLIQRGQVPREQMSMDRIRIFMESDPAAGKALRRENPSYVFFKAVPLADGEGALGAQGVGLTPGRSIAIDRHLHTYGTPFFISAPLPLTTEARDAPFQRLMIAQDTGSAIVGPARADLFFGAGDEAGRIAGRIRDSGDFFLLVPRRTGGAA</sequence>
<proteinExistence type="predicted"/>
<dbReference type="CDD" id="cd14668">
    <property type="entry name" value="mlta_B"/>
    <property type="match status" value="1"/>
</dbReference>
<dbReference type="AlphaFoldDB" id="A0A917CAB7"/>
<name>A0A917CAB7_9HYPH</name>
<protein>
    <recommendedName>
        <fullName evidence="2">peptidoglycan lytic exotransglycosylase</fullName>
        <ecNumber evidence="2">4.2.2.n1</ecNumber>
    </recommendedName>
    <alternativeName>
        <fullName evidence="5">Murein hydrolase A</fullName>
    </alternativeName>
</protein>
<comment type="catalytic activity">
    <reaction evidence="1">
        <text>Exolytic cleavage of the (1-&gt;4)-beta-glycosidic linkage between N-acetylmuramic acid (MurNAc) and N-acetylglucosamine (GlcNAc) residues in peptidoglycan, from either the reducing or the non-reducing ends of the peptidoglycan chains, with concomitant formation of a 1,6-anhydrobond in the MurNAc residue.</text>
        <dbReference type="EC" id="4.2.2.n1"/>
    </reaction>
</comment>
<dbReference type="InterPro" id="IPR005300">
    <property type="entry name" value="MltA_B"/>
</dbReference>
<evidence type="ECO:0000256" key="1">
    <source>
        <dbReference type="ARBA" id="ARBA00001420"/>
    </source>
</evidence>
<evidence type="ECO:0000259" key="6">
    <source>
        <dbReference type="SMART" id="SM00925"/>
    </source>
</evidence>
<evidence type="ECO:0000256" key="2">
    <source>
        <dbReference type="ARBA" id="ARBA00012587"/>
    </source>
</evidence>
<dbReference type="EC" id="4.2.2.n1" evidence="2"/>
<keyword evidence="4" id="KW-0961">Cell wall biogenesis/degradation</keyword>
<dbReference type="EMBL" id="BMCT01000006">
    <property type="protein sequence ID" value="GGF76352.1"/>
    <property type="molecule type" value="Genomic_DNA"/>
</dbReference>
<keyword evidence="8" id="KW-1185">Reference proteome</keyword>
<dbReference type="GO" id="GO:0008933">
    <property type="term" value="F:peptidoglycan lytic transglycosylase activity"/>
    <property type="evidence" value="ECO:0007669"/>
    <property type="project" value="TreeGrafter"/>
</dbReference>
<evidence type="ECO:0000313" key="8">
    <source>
        <dbReference type="Proteomes" id="UP000606044"/>
    </source>
</evidence>
<dbReference type="SMART" id="SM00925">
    <property type="entry name" value="MltA"/>
    <property type="match status" value="1"/>
</dbReference>
<gene>
    <name evidence="7" type="ORF">GCM10007301_40370</name>
</gene>
<dbReference type="InterPro" id="IPR026044">
    <property type="entry name" value="MltA"/>
</dbReference>
<evidence type="ECO:0000313" key="7">
    <source>
        <dbReference type="EMBL" id="GGF76352.1"/>
    </source>
</evidence>
<dbReference type="PANTHER" id="PTHR30124">
    <property type="entry name" value="MEMBRANE-BOUND LYTIC MUREIN TRANSGLYCOSYLASE A"/>
    <property type="match status" value="1"/>
</dbReference>
<dbReference type="Pfam" id="PF06725">
    <property type="entry name" value="3D"/>
    <property type="match status" value="1"/>
</dbReference>
<accession>A0A917CAB7</accession>
<reference evidence="7" key="1">
    <citation type="journal article" date="2014" name="Int. J. Syst. Evol. Microbiol.">
        <title>Complete genome sequence of Corynebacterium casei LMG S-19264T (=DSM 44701T), isolated from a smear-ripened cheese.</title>
        <authorList>
            <consortium name="US DOE Joint Genome Institute (JGI-PGF)"/>
            <person name="Walter F."/>
            <person name="Albersmeier A."/>
            <person name="Kalinowski J."/>
            <person name="Ruckert C."/>
        </authorList>
    </citation>
    <scope>NUCLEOTIDE SEQUENCE</scope>
    <source>
        <strain evidence="7">CCM 7897</strain>
    </source>
</reference>